<protein>
    <submittedName>
        <fullName evidence="1">Uncharacterized protein</fullName>
    </submittedName>
</protein>
<dbReference type="AlphaFoldDB" id="A0A6I4W5V6"/>
<reference evidence="1 2" key="1">
    <citation type="submission" date="2019-12" db="EMBL/GenBank/DDBJ databases">
        <title>Nocardia macrotermitis sp. nov. and Nocardia aurantia sp. nov., isolated from the gut of the fungus growing-termite Macrotermes natalensis.</title>
        <authorList>
            <person name="Christine B."/>
            <person name="Rene B."/>
        </authorList>
    </citation>
    <scope>NUCLEOTIDE SEQUENCE [LARGE SCALE GENOMIC DNA]</scope>
    <source>
        <strain evidence="1 2">DSM 102126</strain>
    </source>
</reference>
<evidence type="ECO:0000313" key="1">
    <source>
        <dbReference type="EMBL" id="MXQ64861.1"/>
    </source>
</evidence>
<dbReference type="EMBL" id="WUTW01000002">
    <property type="protein sequence ID" value="MXQ64861.1"/>
    <property type="molecule type" value="Genomic_DNA"/>
</dbReference>
<keyword evidence="2" id="KW-1185">Reference proteome</keyword>
<organism evidence="1 2">
    <name type="scientific">Actinomadura rayongensis</name>
    <dbReference type="NCBI Taxonomy" id="1429076"/>
    <lineage>
        <taxon>Bacteria</taxon>
        <taxon>Bacillati</taxon>
        <taxon>Actinomycetota</taxon>
        <taxon>Actinomycetes</taxon>
        <taxon>Streptosporangiales</taxon>
        <taxon>Thermomonosporaceae</taxon>
        <taxon>Actinomadura</taxon>
    </lineage>
</organism>
<sequence length="55" mass="6146">MTAENRGADLNRRRKRVLDPLETVDEPTAAFVNLIKERVAKIAAELEAEKAHCAN</sequence>
<evidence type="ECO:0000313" key="2">
    <source>
        <dbReference type="Proteomes" id="UP000431901"/>
    </source>
</evidence>
<comment type="caution">
    <text evidence="1">The sequence shown here is derived from an EMBL/GenBank/DDBJ whole genome shotgun (WGS) entry which is preliminary data.</text>
</comment>
<dbReference type="Proteomes" id="UP000431901">
    <property type="component" value="Unassembled WGS sequence"/>
</dbReference>
<accession>A0A6I4W5V6</accession>
<proteinExistence type="predicted"/>
<dbReference type="RefSeq" id="WP_161103026.1">
    <property type="nucleotide sequence ID" value="NZ_JBHLYI010000001.1"/>
</dbReference>
<name>A0A6I4W5V6_9ACTN</name>
<gene>
    <name evidence="1" type="ORF">GQ466_12515</name>
</gene>